<evidence type="ECO:0000313" key="1">
    <source>
        <dbReference type="EMBL" id="QJA99690.1"/>
    </source>
</evidence>
<dbReference type="EMBL" id="MT143881">
    <property type="protein sequence ID" value="QJB04380.1"/>
    <property type="molecule type" value="Genomic_DNA"/>
</dbReference>
<evidence type="ECO:0000313" key="2">
    <source>
        <dbReference type="EMBL" id="QJB04380.1"/>
    </source>
</evidence>
<dbReference type="AlphaFoldDB" id="A0A6M3LWC0"/>
<dbReference type="InterPro" id="IPR056928">
    <property type="entry name" value="Gp77-like"/>
</dbReference>
<dbReference type="Pfam" id="PF23148">
    <property type="entry name" value="Gp77"/>
    <property type="match status" value="1"/>
</dbReference>
<dbReference type="EMBL" id="MT143663">
    <property type="protein sequence ID" value="QJA99690.1"/>
    <property type="molecule type" value="Genomic_DNA"/>
</dbReference>
<reference evidence="1" key="1">
    <citation type="submission" date="2020-03" db="EMBL/GenBank/DDBJ databases">
        <title>The deep terrestrial virosphere.</title>
        <authorList>
            <person name="Holmfeldt K."/>
            <person name="Nilsson E."/>
            <person name="Simone D."/>
            <person name="Lopez-Fernandez M."/>
            <person name="Wu X."/>
            <person name="de Brujin I."/>
            <person name="Lundin D."/>
            <person name="Andersson A."/>
            <person name="Bertilsson S."/>
            <person name="Dopson M."/>
        </authorList>
    </citation>
    <scope>NUCLEOTIDE SEQUENCE</scope>
    <source>
        <strain evidence="1">MM171A00920</strain>
        <strain evidence="2">MM171B00326</strain>
    </source>
</reference>
<organism evidence="1">
    <name type="scientific">viral metagenome</name>
    <dbReference type="NCBI Taxonomy" id="1070528"/>
    <lineage>
        <taxon>unclassified sequences</taxon>
        <taxon>metagenomes</taxon>
        <taxon>organismal metagenomes</taxon>
    </lineage>
</organism>
<protein>
    <recommendedName>
        <fullName evidence="3">Tail protein</fullName>
    </recommendedName>
</protein>
<sequence length="99" mass="10521">MEKPIIRPFIEKRTGEVFSVGFTFASPELAEGETITDADATVDPSELGGLAVDAVTFTDTEIAVKISAGESGKEYQLLCEATTSAGHTLIGVILVRIIY</sequence>
<gene>
    <name evidence="1" type="ORF">MM171A00920_0008</name>
    <name evidence="2" type="ORF">MM171B00326_0015</name>
</gene>
<accession>A0A6M3LWC0</accession>
<proteinExistence type="predicted"/>
<evidence type="ECO:0008006" key="3">
    <source>
        <dbReference type="Google" id="ProtNLM"/>
    </source>
</evidence>
<name>A0A6M3LWC0_9ZZZZ</name>